<dbReference type="OrthoDB" id="331765at2759"/>
<dbReference type="FunCoup" id="A0A0Q9WVY9">
    <property type="interactions" value="15"/>
</dbReference>
<dbReference type="PANTHER" id="PTHR39944">
    <property type="match status" value="1"/>
</dbReference>
<sequence>MQYSWLPQERREVRIREKPPLVISLQRYARLQANACQADKEQQRQRQQQRQLYEEQLRLGGEELLRRFGGRKLCPTAEEQCRRAQQQQQAEQQLAKQRALEESDAVQREEQLRQRQRIEKAQQLLEQLRPGPRELHCAKQQSQVLRGIIAQRQMQAQFAAAAEQQRTLDRRNYSEQVLNGLEEAQLRLQERRQQLGQHKRDLLKSIEQRQQERSAAKAEQLELARQERQRNELQLKQQLDKERAEQAAKLQQRRQHTLASLEAAEQRRQQMQLLDKVELAICELHNEAKAKLDGLKIDLAKQRVQRRLQRNEQLAKELAPRLHYSAGEDQLRHERQLAEMRRAHSVEQQTARQRRQQMKAERLAMQRSEQEQAEAAKRQAEAQRRDDMDRRVQNELIHVQFKRQQRQEQLRRQHELRAQLDKQEQLRRNEEARPTTNYNRLAQLECLREDAQFMEYAYRLMTEAQAKGCPLRPFVRVLDQYKSQNRIGAEVRIPRHLITKLSMGRRTKGDSSPQQGKETMDQAANEEEEYKRKIEQNLKKIEALLLAESKLKDEPKN</sequence>
<dbReference type="STRING" id="7244.A0A0Q9WVY9"/>
<feature type="coiled-coil region" evidence="1">
    <location>
        <begin position="181"/>
        <end position="317"/>
    </location>
</feature>
<evidence type="ECO:0000313" key="3">
    <source>
        <dbReference type="EMBL" id="KRF85156.1"/>
    </source>
</evidence>
<feature type="coiled-coil region" evidence="1">
    <location>
        <begin position="83"/>
        <end position="128"/>
    </location>
</feature>
<keyword evidence="4" id="KW-1185">Reference proteome</keyword>
<feature type="region of interest" description="Disordered" evidence="2">
    <location>
        <begin position="341"/>
        <end position="388"/>
    </location>
</feature>
<feature type="compositionally biased region" description="Basic and acidic residues" evidence="2">
    <location>
        <begin position="358"/>
        <end position="388"/>
    </location>
</feature>
<dbReference type="PANTHER" id="PTHR39944:SF1">
    <property type="entry name" value="CALDESMON-RELATED PROTEIN-RELATED"/>
    <property type="match status" value="1"/>
</dbReference>
<feature type="region of interest" description="Disordered" evidence="2">
    <location>
        <begin position="501"/>
        <end position="530"/>
    </location>
</feature>
<protein>
    <recommendedName>
        <fullName evidence="5">Trichohyalin-plectin-homology domain-containing protein</fullName>
    </recommendedName>
</protein>
<reference evidence="3 4" key="1">
    <citation type="journal article" date="2007" name="Nature">
        <title>Evolution of genes and genomes on the Drosophila phylogeny.</title>
        <authorList>
            <consortium name="Drosophila 12 Genomes Consortium"/>
            <person name="Clark A.G."/>
            <person name="Eisen M.B."/>
            <person name="Smith D.R."/>
            <person name="Bergman C.M."/>
            <person name="Oliver B."/>
            <person name="Markow T.A."/>
            <person name="Kaufman T.C."/>
            <person name="Kellis M."/>
            <person name="Gelbart W."/>
            <person name="Iyer V.N."/>
            <person name="Pollard D.A."/>
            <person name="Sackton T.B."/>
            <person name="Larracuente A.M."/>
            <person name="Singh N.D."/>
            <person name="Abad J.P."/>
            <person name="Abt D.N."/>
            <person name="Adryan B."/>
            <person name="Aguade M."/>
            <person name="Akashi H."/>
            <person name="Anderson W.W."/>
            <person name="Aquadro C.F."/>
            <person name="Ardell D.H."/>
            <person name="Arguello R."/>
            <person name="Artieri C.G."/>
            <person name="Barbash D.A."/>
            <person name="Barker D."/>
            <person name="Barsanti P."/>
            <person name="Batterham P."/>
            <person name="Batzoglou S."/>
            <person name="Begun D."/>
            <person name="Bhutkar A."/>
            <person name="Blanco E."/>
            <person name="Bosak S.A."/>
            <person name="Bradley R.K."/>
            <person name="Brand A.D."/>
            <person name="Brent M.R."/>
            <person name="Brooks A.N."/>
            <person name="Brown R.H."/>
            <person name="Butlin R.K."/>
            <person name="Caggese C."/>
            <person name="Calvi B.R."/>
            <person name="Bernardo de Carvalho A."/>
            <person name="Caspi A."/>
            <person name="Castrezana S."/>
            <person name="Celniker S.E."/>
            <person name="Chang J.L."/>
            <person name="Chapple C."/>
            <person name="Chatterji S."/>
            <person name="Chinwalla A."/>
            <person name="Civetta A."/>
            <person name="Clifton S.W."/>
            <person name="Comeron J.M."/>
            <person name="Costello J.C."/>
            <person name="Coyne J.A."/>
            <person name="Daub J."/>
            <person name="David R.G."/>
            <person name="Delcher A.L."/>
            <person name="Delehaunty K."/>
            <person name="Do C.B."/>
            <person name="Ebling H."/>
            <person name="Edwards K."/>
            <person name="Eickbush T."/>
            <person name="Evans J.D."/>
            <person name="Filipski A."/>
            <person name="Findeiss S."/>
            <person name="Freyhult E."/>
            <person name="Fulton L."/>
            <person name="Fulton R."/>
            <person name="Garcia A.C."/>
            <person name="Gardiner A."/>
            <person name="Garfield D.A."/>
            <person name="Garvin B.E."/>
            <person name="Gibson G."/>
            <person name="Gilbert D."/>
            <person name="Gnerre S."/>
            <person name="Godfrey J."/>
            <person name="Good R."/>
            <person name="Gotea V."/>
            <person name="Gravely B."/>
            <person name="Greenberg A.J."/>
            <person name="Griffiths-Jones S."/>
            <person name="Gross S."/>
            <person name="Guigo R."/>
            <person name="Gustafson E.A."/>
            <person name="Haerty W."/>
            <person name="Hahn M.W."/>
            <person name="Halligan D.L."/>
            <person name="Halpern A.L."/>
            <person name="Halter G.M."/>
            <person name="Han M.V."/>
            <person name="Heger A."/>
            <person name="Hillier L."/>
            <person name="Hinrichs A.S."/>
            <person name="Holmes I."/>
            <person name="Hoskins R.A."/>
            <person name="Hubisz M.J."/>
            <person name="Hultmark D."/>
            <person name="Huntley M.A."/>
            <person name="Jaffe D.B."/>
            <person name="Jagadeeshan S."/>
            <person name="Jeck W.R."/>
            <person name="Johnson J."/>
            <person name="Jones C.D."/>
            <person name="Jordan W.C."/>
            <person name="Karpen G.H."/>
            <person name="Kataoka E."/>
            <person name="Keightley P.D."/>
            <person name="Kheradpour P."/>
            <person name="Kirkness E.F."/>
            <person name="Koerich L.B."/>
            <person name="Kristiansen K."/>
            <person name="Kudrna D."/>
            <person name="Kulathinal R.J."/>
            <person name="Kumar S."/>
            <person name="Kwok R."/>
            <person name="Lander E."/>
            <person name="Langley C.H."/>
            <person name="Lapoint R."/>
            <person name="Lazzaro B.P."/>
            <person name="Lee S.J."/>
            <person name="Levesque L."/>
            <person name="Li R."/>
            <person name="Lin C.F."/>
            <person name="Lin M.F."/>
            <person name="Lindblad-Toh K."/>
            <person name="Llopart A."/>
            <person name="Long M."/>
            <person name="Low L."/>
            <person name="Lozovsky E."/>
            <person name="Lu J."/>
            <person name="Luo M."/>
            <person name="Machado C.A."/>
            <person name="Makalowski W."/>
            <person name="Marzo M."/>
            <person name="Matsuda M."/>
            <person name="Matzkin L."/>
            <person name="McAllister B."/>
            <person name="McBride C.S."/>
            <person name="McKernan B."/>
            <person name="McKernan K."/>
            <person name="Mendez-Lago M."/>
            <person name="Minx P."/>
            <person name="Mollenhauer M.U."/>
            <person name="Montooth K."/>
            <person name="Mount S.M."/>
            <person name="Mu X."/>
            <person name="Myers E."/>
            <person name="Negre B."/>
            <person name="Newfeld S."/>
            <person name="Nielsen R."/>
            <person name="Noor M.A."/>
            <person name="O'Grady P."/>
            <person name="Pachter L."/>
            <person name="Papaceit M."/>
            <person name="Parisi M.J."/>
            <person name="Parisi M."/>
            <person name="Parts L."/>
            <person name="Pedersen J.S."/>
            <person name="Pesole G."/>
            <person name="Phillippy A.M."/>
            <person name="Ponting C.P."/>
            <person name="Pop M."/>
            <person name="Porcelli D."/>
            <person name="Powell J.R."/>
            <person name="Prohaska S."/>
            <person name="Pruitt K."/>
            <person name="Puig M."/>
            <person name="Quesneville H."/>
            <person name="Ram K.R."/>
            <person name="Rand D."/>
            <person name="Rasmussen M.D."/>
            <person name="Reed L.K."/>
            <person name="Reenan R."/>
            <person name="Reily A."/>
            <person name="Remington K.A."/>
            <person name="Rieger T.T."/>
            <person name="Ritchie M.G."/>
            <person name="Robin C."/>
            <person name="Rogers Y.H."/>
            <person name="Rohde C."/>
            <person name="Rozas J."/>
            <person name="Rubenfield M.J."/>
            <person name="Ruiz A."/>
            <person name="Russo S."/>
            <person name="Salzberg S.L."/>
            <person name="Sanchez-Gracia A."/>
            <person name="Saranga D.J."/>
            <person name="Sato H."/>
            <person name="Schaeffer S.W."/>
            <person name="Schatz M.C."/>
            <person name="Schlenke T."/>
            <person name="Schwartz R."/>
            <person name="Segarra C."/>
            <person name="Singh R.S."/>
            <person name="Sirot L."/>
            <person name="Sirota M."/>
            <person name="Sisneros N.B."/>
            <person name="Smith C.D."/>
            <person name="Smith T.F."/>
            <person name="Spieth J."/>
            <person name="Stage D.E."/>
            <person name="Stark A."/>
            <person name="Stephan W."/>
            <person name="Strausberg R.L."/>
            <person name="Strempel S."/>
            <person name="Sturgill D."/>
            <person name="Sutton G."/>
            <person name="Sutton G.G."/>
            <person name="Tao W."/>
            <person name="Teichmann S."/>
            <person name="Tobari Y.N."/>
            <person name="Tomimura Y."/>
            <person name="Tsolas J.M."/>
            <person name="Valente V.L."/>
            <person name="Venter E."/>
            <person name="Venter J.C."/>
            <person name="Vicario S."/>
            <person name="Vieira F.G."/>
            <person name="Vilella A.J."/>
            <person name="Villasante A."/>
            <person name="Walenz B."/>
            <person name="Wang J."/>
            <person name="Wasserman M."/>
            <person name="Watts T."/>
            <person name="Wilson D."/>
            <person name="Wilson R.K."/>
            <person name="Wing R.A."/>
            <person name="Wolfner M.F."/>
            <person name="Wong A."/>
            <person name="Wong G.K."/>
            <person name="Wu C.I."/>
            <person name="Wu G."/>
            <person name="Yamamoto D."/>
            <person name="Yang H.P."/>
            <person name="Yang S.P."/>
            <person name="Yorke J.A."/>
            <person name="Yoshida K."/>
            <person name="Zdobnov E."/>
            <person name="Zhang P."/>
            <person name="Zhang Y."/>
            <person name="Zimin A.V."/>
            <person name="Baldwin J."/>
            <person name="Abdouelleil A."/>
            <person name="Abdulkadir J."/>
            <person name="Abebe A."/>
            <person name="Abera B."/>
            <person name="Abreu J."/>
            <person name="Acer S.C."/>
            <person name="Aftuck L."/>
            <person name="Alexander A."/>
            <person name="An P."/>
            <person name="Anderson E."/>
            <person name="Anderson S."/>
            <person name="Arachi H."/>
            <person name="Azer M."/>
            <person name="Bachantsang P."/>
            <person name="Barry A."/>
            <person name="Bayul T."/>
            <person name="Berlin A."/>
            <person name="Bessette D."/>
            <person name="Bloom T."/>
            <person name="Blye J."/>
            <person name="Boguslavskiy L."/>
            <person name="Bonnet C."/>
            <person name="Boukhgalter B."/>
            <person name="Bourzgui I."/>
            <person name="Brown A."/>
            <person name="Cahill P."/>
            <person name="Channer S."/>
            <person name="Cheshatsang Y."/>
            <person name="Chuda L."/>
            <person name="Citroen M."/>
            <person name="Collymore A."/>
            <person name="Cooke P."/>
            <person name="Costello M."/>
            <person name="D'Aco K."/>
            <person name="Daza R."/>
            <person name="De Haan G."/>
            <person name="DeGray S."/>
            <person name="DeMaso C."/>
            <person name="Dhargay N."/>
            <person name="Dooley K."/>
            <person name="Dooley E."/>
            <person name="Doricent M."/>
            <person name="Dorje P."/>
            <person name="Dorjee K."/>
            <person name="Dupes A."/>
            <person name="Elong R."/>
            <person name="Falk J."/>
            <person name="Farina A."/>
            <person name="Faro S."/>
            <person name="Ferguson D."/>
            <person name="Fisher S."/>
            <person name="Foley C.D."/>
            <person name="Franke A."/>
            <person name="Friedrich D."/>
            <person name="Gadbois L."/>
            <person name="Gearin G."/>
            <person name="Gearin C.R."/>
            <person name="Giannoukos G."/>
            <person name="Goode T."/>
            <person name="Graham J."/>
            <person name="Grandbois E."/>
            <person name="Grewal S."/>
            <person name="Gyaltsen K."/>
            <person name="Hafez N."/>
            <person name="Hagos B."/>
            <person name="Hall J."/>
            <person name="Henson C."/>
            <person name="Hollinger A."/>
            <person name="Honan T."/>
            <person name="Huard M.D."/>
            <person name="Hughes L."/>
            <person name="Hurhula B."/>
            <person name="Husby M.E."/>
            <person name="Kamat A."/>
            <person name="Kanga B."/>
            <person name="Kashin S."/>
            <person name="Khazanovich D."/>
            <person name="Kisner P."/>
            <person name="Lance K."/>
            <person name="Lara M."/>
            <person name="Lee W."/>
            <person name="Lennon N."/>
            <person name="Letendre F."/>
            <person name="LeVine R."/>
            <person name="Lipovsky A."/>
            <person name="Liu X."/>
            <person name="Liu J."/>
            <person name="Liu S."/>
            <person name="Lokyitsang T."/>
            <person name="Lokyitsang Y."/>
            <person name="Lubonja R."/>
            <person name="Lui A."/>
            <person name="MacDonald P."/>
            <person name="Magnisalis V."/>
            <person name="Maru K."/>
            <person name="Matthews C."/>
            <person name="McCusker W."/>
            <person name="McDonough S."/>
            <person name="Mehta T."/>
            <person name="Meldrim J."/>
            <person name="Meneus L."/>
            <person name="Mihai O."/>
            <person name="Mihalev A."/>
            <person name="Mihova T."/>
            <person name="Mittelman R."/>
            <person name="Mlenga V."/>
            <person name="Montmayeur A."/>
            <person name="Mulrain L."/>
            <person name="Navidi A."/>
            <person name="Naylor J."/>
            <person name="Negash T."/>
            <person name="Nguyen T."/>
            <person name="Nguyen N."/>
            <person name="Nicol R."/>
            <person name="Norbu C."/>
            <person name="Norbu N."/>
            <person name="Novod N."/>
            <person name="O'Neill B."/>
            <person name="Osman S."/>
            <person name="Markiewicz E."/>
            <person name="Oyono O.L."/>
            <person name="Patti C."/>
            <person name="Phunkhang P."/>
            <person name="Pierre F."/>
            <person name="Priest M."/>
            <person name="Raghuraman S."/>
            <person name="Rege F."/>
            <person name="Reyes R."/>
            <person name="Rise C."/>
            <person name="Rogov P."/>
            <person name="Ross K."/>
            <person name="Ryan E."/>
            <person name="Settipalli S."/>
            <person name="Shea T."/>
            <person name="Sherpa N."/>
            <person name="Shi L."/>
            <person name="Shih D."/>
            <person name="Sparrow T."/>
            <person name="Spaulding J."/>
            <person name="Stalker J."/>
            <person name="Stange-Thomann N."/>
            <person name="Stavropoulos S."/>
            <person name="Stone C."/>
            <person name="Strader C."/>
            <person name="Tesfaye S."/>
            <person name="Thomson T."/>
            <person name="Thoulutsang Y."/>
            <person name="Thoulutsang D."/>
            <person name="Topham K."/>
            <person name="Topping I."/>
            <person name="Tsamla T."/>
            <person name="Vassiliev H."/>
            <person name="Vo A."/>
            <person name="Wangchuk T."/>
            <person name="Wangdi T."/>
            <person name="Weiand M."/>
            <person name="Wilkinson J."/>
            <person name="Wilson A."/>
            <person name="Yadav S."/>
            <person name="Young G."/>
            <person name="Yu Q."/>
            <person name="Zembek L."/>
            <person name="Zhong D."/>
            <person name="Zimmer A."/>
            <person name="Zwirko Z."/>
            <person name="Jaffe D.B."/>
            <person name="Alvarez P."/>
            <person name="Brockman W."/>
            <person name="Butler J."/>
            <person name="Chin C."/>
            <person name="Gnerre S."/>
            <person name="Grabherr M."/>
            <person name="Kleber M."/>
            <person name="Mauceli E."/>
            <person name="MacCallum I."/>
        </authorList>
    </citation>
    <scope>NUCLEOTIDE SEQUENCE [LARGE SCALE GENOMIC DNA]</scope>
    <source>
        <strain evidence="4">Tucson 15010-1051.87</strain>
    </source>
</reference>
<keyword evidence="1" id="KW-0175">Coiled coil</keyword>
<organism evidence="3 4">
    <name type="scientific">Drosophila virilis</name>
    <name type="common">Fruit fly</name>
    <dbReference type="NCBI Taxonomy" id="7244"/>
    <lineage>
        <taxon>Eukaryota</taxon>
        <taxon>Metazoa</taxon>
        <taxon>Ecdysozoa</taxon>
        <taxon>Arthropoda</taxon>
        <taxon>Hexapoda</taxon>
        <taxon>Insecta</taxon>
        <taxon>Pterygota</taxon>
        <taxon>Neoptera</taxon>
        <taxon>Endopterygota</taxon>
        <taxon>Diptera</taxon>
        <taxon>Brachycera</taxon>
        <taxon>Muscomorpha</taxon>
        <taxon>Ephydroidea</taxon>
        <taxon>Drosophilidae</taxon>
        <taxon>Drosophila</taxon>
    </lineage>
</organism>
<dbReference type="EMBL" id="CH940647">
    <property type="protein sequence ID" value="KRF85156.1"/>
    <property type="molecule type" value="Genomic_DNA"/>
</dbReference>
<gene>
    <name evidence="3" type="primary">Dvir\GJ25654</name>
    <name evidence="3" type="ORF">Dvir_GJ25654</name>
</gene>
<accession>A0A0Q9WVY9</accession>
<dbReference type="AlphaFoldDB" id="A0A0Q9WVY9"/>
<dbReference type="Proteomes" id="UP000008792">
    <property type="component" value="Unassembled WGS sequence"/>
</dbReference>
<evidence type="ECO:0008006" key="5">
    <source>
        <dbReference type="Google" id="ProtNLM"/>
    </source>
</evidence>
<evidence type="ECO:0000256" key="1">
    <source>
        <dbReference type="SAM" id="Coils"/>
    </source>
</evidence>
<name>A0A0Q9WVY9_DROVI</name>
<dbReference type="InParanoid" id="A0A0Q9WVY9"/>
<evidence type="ECO:0000256" key="2">
    <source>
        <dbReference type="SAM" id="MobiDB-lite"/>
    </source>
</evidence>
<evidence type="ECO:0000313" key="4">
    <source>
        <dbReference type="Proteomes" id="UP000008792"/>
    </source>
</evidence>
<proteinExistence type="predicted"/>